<dbReference type="GeneID" id="24256775"/>
<evidence type="ECO:0000256" key="1">
    <source>
        <dbReference type="ARBA" id="ARBA00022505"/>
    </source>
</evidence>
<dbReference type="InterPro" id="IPR036856">
    <property type="entry name" value="Ald_Oxase/Xan_DH_a/b_sf"/>
</dbReference>
<reference evidence="5" key="1">
    <citation type="journal article" date="2014" name="BMC Genomics">
        <title>Genome sequencing of two Neorhizobium galegae strains reveals a noeT gene responsible for the unusual acetylation of the nodulation factors.</title>
        <authorList>
            <person name="Osterman J."/>
            <person name="Marsh J."/>
            <person name="Laine P.K."/>
            <person name="Zeng Z."/>
            <person name="Alatalo E."/>
            <person name="Sullivan J.T."/>
            <person name="Young J.P."/>
            <person name="Thomas-Oates J."/>
            <person name="Paulin L."/>
            <person name="Lindstrom K."/>
        </authorList>
    </citation>
    <scope>NUCLEOTIDE SEQUENCE [LARGE SCALE GENOMIC DNA]</scope>
    <source>
        <strain evidence="5">HAMBI 540</strain>
    </source>
</reference>
<keyword evidence="2" id="KW-0560">Oxidoreductase</keyword>
<dbReference type="GO" id="GO:0005506">
    <property type="term" value="F:iron ion binding"/>
    <property type="evidence" value="ECO:0007669"/>
    <property type="project" value="InterPro"/>
</dbReference>
<keyword evidence="5" id="KW-1185">Reference proteome</keyword>
<feature type="domain" description="Aldehyde oxidase/xanthine dehydrogenase a/b hammerhead" evidence="3">
    <location>
        <begin position="19"/>
        <end position="139"/>
    </location>
</feature>
<dbReference type="KEGG" id="ngg:RG540_CH33990"/>
<dbReference type="AlphaFoldDB" id="A0A068STM5"/>
<dbReference type="Gene3D" id="3.90.1170.50">
    <property type="entry name" value="Aldehyde oxidase/xanthine dehydrogenase, a/b hammerhead"/>
    <property type="match status" value="1"/>
</dbReference>
<organism evidence="4 5">
    <name type="scientific">Neorhizobium galegae bv. orientalis str. HAMBI 540</name>
    <dbReference type="NCBI Taxonomy" id="1028800"/>
    <lineage>
        <taxon>Bacteria</taxon>
        <taxon>Pseudomonadati</taxon>
        <taxon>Pseudomonadota</taxon>
        <taxon>Alphaproteobacteria</taxon>
        <taxon>Hyphomicrobiales</taxon>
        <taxon>Rhizobiaceae</taxon>
        <taxon>Rhizobium/Agrobacterium group</taxon>
        <taxon>Neorhizobium</taxon>
    </lineage>
</organism>
<dbReference type="InterPro" id="IPR016208">
    <property type="entry name" value="Ald_Oxase/xanthine_DH-like"/>
</dbReference>
<dbReference type="PANTHER" id="PTHR11908:SF132">
    <property type="entry name" value="ALDEHYDE OXIDASE 1-RELATED"/>
    <property type="match status" value="1"/>
</dbReference>
<name>A0A068STM5_NEOGA</name>
<evidence type="ECO:0000259" key="3">
    <source>
        <dbReference type="SMART" id="SM01008"/>
    </source>
</evidence>
<dbReference type="SUPFAM" id="SSF54665">
    <property type="entry name" value="CO dehydrogenase molybdoprotein N-domain-like"/>
    <property type="match status" value="1"/>
</dbReference>
<protein>
    <submittedName>
        <fullName evidence="4">Carbon-monoxide dehydrogenase large subunit</fullName>
    </submittedName>
</protein>
<dbReference type="Pfam" id="PF20256">
    <property type="entry name" value="MoCoBD_2"/>
    <property type="match status" value="1"/>
</dbReference>
<dbReference type="Gene3D" id="3.30.365.10">
    <property type="entry name" value="Aldehyde oxidase/xanthine dehydrogenase, molybdopterin binding domain"/>
    <property type="match status" value="4"/>
</dbReference>
<dbReference type="Pfam" id="PF02738">
    <property type="entry name" value="MoCoBD_1"/>
    <property type="match status" value="1"/>
</dbReference>
<keyword evidence="1" id="KW-0500">Molybdenum</keyword>
<dbReference type="EMBL" id="HG938353">
    <property type="protein sequence ID" value="CDN49563.1"/>
    <property type="molecule type" value="Genomic_DNA"/>
</dbReference>
<dbReference type="SUPFAM" id="SSF56003">
    <property type="entry name" value="Molybdenum cofactor-binding domain"/>
    <property type="match status" value="1"/>
</dbReference>
<dbReference type="eggNOG" id="COG1529">
    <property type="taxonomic scope" value="Bacteria"/>
</dbReference>
<evidence type="ECO:0000256" key="2">
    <source>
        <dbReference type="ARBA" id="ARBA00023002"/>
    </source>
</evidence>
<dbReference type="SMART" id="SM01008">
    <property type="entry name" value="Ald_Xan_dh_C"/>
    <property type="match status" value="1"/>
</dbReference>
<gene>
    <name evidence="4" type="ORF">RG540_CH33990</name>
</gene>
<evidence type="ECO:0000313" key="5">
    <source>
        <dbReference type="Proteomes" id="UP000028181"/>
    </source>
</evidence>
<dbReference type="PATRIC" id="fig|1028800.3.peg.3453"/>
<evidence type="ECO:0000313" key="4">
    <source>
        <dbReference type="EMBL" id="CDN49563.1"/>
    </source>
</evidence>
<dbReference type="InterPro" id="IPR037165">
    <property type="entry name" value="AldOxase/xan_DH_Mopterin-bd_sf"/>
</dbReference>
<dbReference type="InterPro" id="IPR008274">
    <property type="entry name" value="AldOxase/xan_DH_MoCoBD1"/>
</dbReference>
<dbReference type="InterPro" id="IPR046867">
    <property type="entry name" value="AldOxase/xan_DH_MoCoBD2"/>
</dbReference>
<dbReference type="Pfam" id="PF01315">
    <property type="entry name" value="Ald_Xan_dh_C"/>
    <property type="match status" value="1"/>
</dbReference>
<proteinExistence type="predicted"/>
<dbReference type="GO" id="GO:0016491">
    <property type="term" value="F:oxidoreductase activity"/>
    <property type="evidence" value="ECO:0007669"/>
    <property type="project" value="UniProtKB-KW"/>
</dbReference>
<dbReference type="OrthoDB" id="9758509at2"/>
<dbReference type="Proteomes" id="UP000028181">
    <property type="component" value="Chromosome I"/>
</dbReference>
<accession>A0A068STM5</accession>
<dbReference type="InterPro" id="IPR000674">
    <property type="entry name" value="Ald_Oxase/Xan_DH_a/b"/>
</dbReference>
<sequence length="773" mass="82712">MSSDHEVFTGRREDMRLVTGQGAYTADKVLDGQLHAAFLRADQPHARIVSIDVEAALAAPGVHLVLTGKDALQANLIAPGPLVSFPGVDGMKIKAPNRYALSTDRVRFVGEPVAVVIADSADTAADAVELIAVEYEDLPAIIDPEAALEDGAPQLFDDVPGNLVFLHGFGDKATADEAFAKAAHVATLTVESQRVAANPLELKSFMAAYDAETDVFDVYSASQGTGLGDGLARFTGHPPEKVRHHMGDVGGSFGIRGAPYPEYAAIMLAAKKLCRPVRWTASRTESFLADYHGRAVRFAGELALGETGEFLAIRMNVVCDLGAYHSPAGALINVLNPMLTGTGCYRIPAVYGLNRLAFTNTSPIAAYRGAGRPDINYFVERLVDQAATDLGMDRIEIRRKNLIPDDAYPYKTPTTVYDSGSYVAMLEEALTMSDWKGFEARRKEAEKRGNLRGIGMGIFVEPSGGGHMPEETEIRFEADGTLTLYTLSGSAGQGHETVLPRLVARELGIDENLINLRANSVHAPHKLKGAGTMGSRTMASHGASLTITSREVVKKGLTLAAEALEASETDIEFDHGHYKVAGTNMSISLLELAARHGTPEGNALDTLGSIQPERNFPGGVHVAEVEIDPNTGETRVTSYIGVDDAGHVVNHTLLEGQMHGGLAQGAGQVFGEHIVYDRDSGQMLTATFMDYFMPRADFMPTPRFFDLPTPSPTNVLGVKGGGEAGTTGALPTLMNAILDALRQAGVKDFDMPATPYRVWEALKVAREGARQAS</sequence>
<dbReference type="HOGENOM" id="CLU_001681_2_0_5"/>
<dbReference type="PANTHER" id="PTHR11908">
    <property type="entry name" value="XANTHINE DEHYDROGENASE"/>
    <property type="match status" value="1"/>
</dbReference>
<dbReference type="RefSeq" id="WP_038590244.1">
    <property type="nucleotide sequence ID" value="NZ_HG938353.1"/>
</dbReference>